<name>A0AAN6GHS3_9BASI</name>
<keyword evidence="3" id="KW-1185">Reference proteome</keyword>
<evidence type="ECO:0000313" key="2">
    <source>
        <dbReference type="EMBL" id="KAK0541703.1"/>
    </source>
</evidence>
<evidence type="ECO:0000313" key="3">
    <source>
        <dbReference type="Proteomes" id="UP001176517"/>
    </source>
</evidence>
<evidence type="ECO:0000256" key="1">
    <source>
        <dbReference type="SAM" id="MobiDB-lite"/>
    </source>
</evidence>
<feature type="region of interest" description="Disordered" evidence="1">
    <location>
        <begin position="1"/>
        <end position="116"/>
    </location>
</feature>
<feature type="compositionally biased region" description="Polar residues" evidence="1">
    <location>
        <begin position="88"/>
        <end position="99"/>
    </location>
</feature>
<reference evidence="2" key="1">
    <citation type="journal article" date="2023" name="PhytoFront">
        <title>Draft Genome Resources of Seven Strains of Tilletia horrida, Causal Agent of Kernel Smut of Rice.</title>
        <authorList>
            <person name="Khanal S."/>
            <person name="Antony Babu S."/>
            <person name="Zhou X.G."/>
        </authorList>
    </citation>
    <scope>NUCLEOTIDE SEQUENCE</scope>
    <source>
        <strain evidence="2">TX6</strain>
    </source>
</reference>
<sequence length="176" mass="17804">QNQRVNTEKAGEQGTGKAAGESGSGASQLGAGDSVQNAQGSNNAVAANTSQQHEMSSAAKDAASGATPAALPNVSSSTAPSTGPLGAPSTSNPSGSTILSVPVKGSGASAPTAPTRYRIEYMPIRRELKSAGGWDLDMVHEFVAPILDGRGKIPRGIHDLGMSRRPSDPVQPLCSR</sequence>
<feature type="non-terminal residue" evidence="2">
    <location>
        <position position="1"/>
    </location>
</feature>
<dbReference type="Proteomes" id="UP001176517">
    <property type="component" value="Unassembled WGS sequence"/>
</dbReference>
<feature type="compositionally biased region" description="Low complexity" evidence="1">
    <location>
        <begin position="15"/>
        <end position="34"/>
    </location>
</feature>
<feature type="compositionally biased region" description="Polar residues" evidence="1">
    <location>
        <begin position="35"/>
        <end position="55"/>
    </location>
</feature>
<feature type="compositionally biased region" description="Basic and acidic residues" evidence="1">
    <location>
        <begin position="157"/>
        <end position="167"/>
    </location>
</feature>
<dbReference type="AlphaFoldDB" id="A0AAN6GHS3"/>
<feature type="region of interest" description="Disordered" evidence="1">
    <location>
        <begin position="157"/>
        <end position="176"/>
    </location>
</feature>
<gene>
    <name evidence="2" type="ORF">OC846_006969</name>
</gene>
<comment type="caution">
    <text evidence="2">The sequence shown here is derived from an EMBL/GenBank/DDBJ whole genome shotgun (WGS) entry which is preliminary data.</text>
</comment>
<protein>
    <submittedName>
        <fullName evidence="2">Uncharacterized protein</fullName>
    </submittedName>
</protein>
<organism evidence="2 3">
    <name type="scientific">Tilletia horrida</name>
    <dbReference type="NCBI Taxonomy" id="155126"/>
    <lineage>
        <taxon>Eukaryota</taxon>
        <taxon>Fungi</taxon>
        <taxon>Dikarya</taxon>
        <taxon>Basidiomycota</taxon>
        <taxon>Ustilaginomycotina</taxon>
        <taxon>Exobasidiomycetes</taxon>
        <taxon>Tilletiales</taxon>
        <taxon>Tilletiaceae</taxon>
        <taxon>Tilletia</taxon>
    </lineage>
</organism>
<proteinExistence type="predicted"/>
<feature type="compositionally biased region" description="Basic and acidic residues" evidence="1">
    <location>
        <begin position="1"/>
        <end position="11"/>
    </location>
</feature>
<accession>A0AAN6GHS3</accession>
<dbReference type="EMBL" id="JAPDMZ010000804">
    <property type="protein sequence ID" value="KAK0541703.1"/>
    <property type="molecule type" value="Genomic_DNA"/>
</dbReference>